<dbReference type="InterPro" id="IPR037066">
    <property type="entry name" value="Plug_dom_sf"/>
</dbReference>
<comment type="caution">
    <text evidence="9">The sequence shown here is derived from an EMBL/GenBank/DDBJ whole genome shotgun (WGS) entry which is preliminary data.</text>
</comment>
<feature type="domain" description="TonB-dependent receptor plug" evidence="8">
    <location>
        <begin position="121"/>
        <end position="243"/>
    </location>
</feature>
<keyword evidence="5 7" id="KW-0472">Membrane</keyword>
<evidence type="ECO:0000313" key="10">
    <source>
        <dbReference type="Proteomes" id="UP001501302"/>
    </source>
</evidence>
<keyword evidence="4 7" id="KW-0812">Transmembrane</keyword>
<dbReference type="Gene3D" id="2.40.170.20">
    <property type="entry name" value="TonB-dependent receptor, beta-barrel domain"/>
    <property type="match status" value="1"/>
</dbReference>
<evidence type="ECO:0000313" key="9">
    <source>
        <dbReference type="EMBL" id="GAA4934592.1"/>
    </source>
</evidence>
<dbReference type="EMBL" id="BAABJJ010000004">
    <property type="protein sequence ID" value="GAA4934592.1"/>
    <property type="molecule type" value="Genomic_DNA"/>
</dbReference>
<dbReference type="InterPro" id="IPR008969">
    <property type="entry name" value="CarboxyPept-like_regulatory"/>
</dbReference>
<dbReference type="InterPro" id="IPR023997">
    <property type="entry name" value="TonB-dep_OMP_SusC/RagA_CS"/>
</dbReference>
<comment type="similarity">
    <text evidence="7">Belongs to the TonB-dependent receptor family.</text>
</comment>
<dbReference type="PROSITE" id="PS52016">
    <property type="entry name" value="TONB_DEPENDENT_REC_3"/>
    <property type="match status" value="1"/>
</dbReference>
<evidence type="ECO:0000256" key="5">
    <source>
        <dbReference type="ARBA" id="ARBA00023136"/>
    </source>
</evidence>
<protein>
    <submittedName>
        <fullName evidence="9">TonB-dependent receptor</fullName>
    </submittedName>
</protein>
<evidence type="ECO:0000256" key="3">
    <source>
        <dbReference type="ARBA" id="ARBA00022452"/>
    </source>
</evidence>
<dbReference type="NCBIfam" id="TIGR04057">
    <property type="entry name" value="SusC_RagA_signa"/>
    <property type="match status" value="1"/>
</dbReference>
<dbReference type="SUPFAM" id="SSF49464">
    <property type="entry name" value="Carboxypeptidase regulatory domain-like"/>
    <property type="match status" value="1"/>
</dbReference>
<dbReference type="InterPro" id="IPR039426">
    <property type="entry name" value="TonB-dep_rcpt-like"/>
</dbReference>
<evidence type="ECO:0000256" key="2">
    <source>
        <dbReference type="ARBA" id="ARBA00022448"/>
    </source>
</evidence>
<evidence type="ECO:0000256" key="4">
    <source>
        <dbReference type="ARBA" id="ARBA00022692"/>
    </source>
</evidence>
<dbReference type="NCBIfam" id="TIGR04056">
    <property type="entry name" value="OMP_RagA_SusC"/>
    <property type="match status" value="1"/>
</dbReference>
<dbReference type="InterPro" id="IPR012910">
    <property type="entry name" value="Plug_dom"/>
</dbReference>
<organism evidence="9 10">
    <name type="scientific">Algibacter agarivorans</name>
    <dbReference type="NCBI Taxonomy" id="1109741"/>
    <lineage>
        <taxon>Bacteria</taxon>
        <taxon>Pseudomonadati</taxon>
        <taxon>Bacteroidota</taxon>
        <taxon>Flavobacteriia</taxon>
        <taxon>Flavobacteriales</taxon>
        <taxon>Flavobacteriaceae</taxon>
        <taxon>Algibacter</taxon>
    </lineage>
</organism>
<dbReference type="Gene3D" id="2.170.130.10">
    <property type="entry name" value="TonB-dependent receptor, plug domain"/>
    <property type="match status" value="1"/>
</dbReference>
<sequence>MKFQLFKNFKTKAFVSTLISLFCFSVSYGQSKTVTGIVTSGGEPLLGVNILVKNTTKGSVTDFDGNFEINASASDVLVFSYLGYVTKEVTIGDKSVLKVVLQEDASKLDEVVVIGYGSVKRKDLTGSVVSLKADDLDKVKSVSFEGALASKASGVQVVSSEGGPGAGFKIRVRGGSSINASNDPLYVIDGFAIDGTAQGTGLGIGNSSTSPLASIDPSTIESIEVLKDASATAIYGSRGANGVIIITTKKGKKGRADFNFETYTSFGTISNKIDLLSAQEFVDWRYEYTPWDPNNAGDQFVGAYRDQYGNDLNLLDPRVILTDWQDEITRTAVTKNYKVSSTGGSDNSSYSASFSYINQEGIIKTSSFERYNGNLRLDQNIGERIKVGMNANIGFNNTGGVVSAASENANGRSGIVTNAVLFSPVQGITRYGDAEYDDDGRLLSLRSGDISNPNVILESDINSGTRHNIYGNVYVQYKIADGLTFKSSLRLNTFGGKNKRYFSEKYGWGRSANGRAFVGTFQGQGITSEQNLNFSKSFGDHSLNVTAVYEQQATSFENVTSASTGFDLPNINLDNLGSATVTLPTQSTFSDNSLKSYLGRIQYDFDNRFTLNVSARYDGSSRFAEGNKWGFFPSAGFAWKVNNEKFLENVDWLNNLKLKVSYGETGNTAIGSYRSLASAGLASSIFNGNNLTTGVAVSRLANEDLTWETTAQVDAGISIALFNSRISLEADYYKKETTDLLLERPLPSTSGFKTAFQNIGALENKGFEFALHTVNIQSDNFTWSSDFNISFNKNKVLNLGGADEFFVRAIGDNQIQDDYVVRVGESLGSIYGLQVDGVYNYGDFDAFDGLSNAQAAEKIYADAEAAGIPYYDVVYTLKDDVVLSSGQPNRNSYRPGMPKFADQLTVDTNGDGIPDAGDGVVNSDDRTIIGRTVPDHFGGFTNNFSYKNFDLSVLTSWSYGNDVYNKNIKQATSQAIPYFNKYGSVRDRWTPDNPNTDVPVIWGNGDAGISGNAYSDYVEDGSFLRLANITFGYSLKKDLAKKLGLKNLRVYGSVDNLYVWTNYSGYDPDVSVGNNQLTPGLDIDSYPRARTFRVGLNVGF</sequence>
<reference evidence="10" key="1">
    <citation type="journal article" date="2019" name="Int. J. Syst. Evol. Microbiol.">
        <title>The Global Catalogue of Microorganisms (GCM) 10K type strain sequencing project: providing services to taxonomists for standard genome sequencing and annotation.</title>
        <authorList>
            <consortium name="The Broad Institute Genomics Platform"/>
            <consortium name="The Broad Institute Genome Sequencing Center for Infectious Disease"/>
            <person name="Wu L."/>
            <person name="Ma J."/>
        </authorList>
    </citation>
    <scope>NUCLEOTIDE SEQUENCE [LARGE SCALE GENOMIC DNA]</scope>
    <source>
        <strain evidence="10">JCM 18285</strain>
    </source>
</reference>
<dbReference type="Pfam" id="PF07715">
    <property type="entry name" value="Plug"/>
    <property type="match status" value="1"/>
</dbReference>
<evidence type="ECO:0000256" key="6">
    <source>
        <dbReference type="ARBA" id="ARBA00023237"/>
    </source>
</evidence>
<gene>
    <name evidence="9" type="ORF">GCM10023314_03780</name>
</gene>
<keyword evidence="3 7" id="KW-1134">Transmembrane beta strand</keyword>
<keyword evidence="9" id="KW-0675">Receptor</keyword>
<keyword evidence="6 7" id="KW-0998">Cell outer membrane</keyword>
<dbReference type="Gene3D" id="2.60.40.1120">
    <property type="entry name" value="Carboxypeptidase-like, regulatory domain"/>
    <property type="match status" value="1"/>
</dbReference>
<dbReference type="Proteomes" id="UP001501302">
    <property type="component" value="Unassembled WGS sequence"/>
</dbReference>
<evidence type="ECO:0000256" key="7">
    <source>
        <dbReference type="PROSITE-ProRule" id="PRU01360"/>
    </source>
</evidence>
<dbReference type="SUPFAM" id="SSF56935">
    <property type="entry name" value="Porins"/>
    <property type="match status" value="1"/>
</dbReference>
<evidence type="ECO:0000259" key="8">
    <source>
        <dbReference type="Pfam" id="PF07715"/>
    </source>
</evidence>
<dbReference type="InterPro" id="IPR036942">
    <property type="entry name" value="Beta-barrel_TonB_sf"/>
</dbReference>
<dbReference type="InterPro" id="IPR023996">
    <property type="entry name" value="TonB-dep_OMP_SusC/RagA"/>
</dbReference>
<keyword evidence="2 7" id="KW-0813">Transport</keyword>
<accession>A0ABP9GAP7</accession>
<comment type="subcellular location">
    <subcellularLocation>
        <location evidence="1 7">Cell outer membrane</location>
        <topology evidence="1 7">Multi-pass membrane protein</topology>
    </subcellularLocation>
</comment>
<proteinExistence type="inferred from homology"/>
<name>A0ABP9GAP7_9FLAO</name>
<keyword evidence="10" id="KW-1185">Reference proteome</keyword>
<evidence type="ECO:0000256" key="1">
    <source>
        <dbReference type="ARBA" id="ARBA00004571"/>
    </source>
</evidence>
<dbReference type="Pfam" id="PF13715">
    <property type="entry name" value="CarbopepD_reg_2"/>
    <property type="match status" value="1"/>
</dbReference>